<evidence type="ECO:0000256" key="2">
    <source>
        <dbReference type="SAM" id="SignalP"/>
    </source>
</evidence>
<evidence type="ECO:0000313" key="5">
    <source>
        <dbReference type="Proteomes" id="UP001243009"/>
    </source>
</evidence>
<dbReference type="RefSeq" id="WP_305105428.1">
    <property type="nucleotide sequence ID" value="NZ_JAUTWS010000019.1"/>
</dbReference>
<dbReference type="Pfam" id="PF05239">
    <property type="entry name" value="PRC"/>
    <property type="match status" value="1"/>
</dbReference>
<dbReference type="PANTHER" id="PTHR36505">
    <property type="entry name" value="BLR1072 PROTEIN"/>
    <property type="match status" value="1"/>
</dbReference>
<reference evidence="4 5" key="1">
    <citation type="submission" date="2023-08" db="EMBL/GenBank/DDBJ databases">
        <title>The draft genome sequence of Paracraurococcus sp. LOR1-02.</title>
        <authorList>
            <person name="Kingkaew E."/>
            <person name="Tanasupawat S."/>
        </authorList>
    </citation>
    <scope>NUCLEOTIDE SEQUENCE [LARGE SCALE GENOMIC DNA]</scope>
    <source>
        <strain evidence="4 5">LOR1-02</strain>
    </source>
</reference>
<feature type="compositionally biased region" description="Low complexity" evidence="1">
    <location>
        <begin position="116"/>
        <end position="141"/>
    </location>
</feature>
<keyword evidence="2" id="KW-0732">Signal</keyword>
<organism evidence="4 5">
    <name type="scientific">Paracraurococcus lichenis</name>
    <dbReference type="NCBI Taxonomy" id="3064888"/>
    <lineage>
        <taxon>Bacteria</taxon>
        <taxon>Pseudomonadati</taxon>
        <taxon>Pseudomonadota</taxon>
        <taxon>Alphaproteobacteria</taxon>
        <taxon>Acetobacterales</taxon>
        <taxon>Roseomonadaceae</taxon>
        <taxon>Paracraurococcus</taxon>
    </lineage>
</organism>
<feature type="chain" id="PRO_5047059638" evidence="2">
    <location>
        <begin position="25"/>
        <end position="254"/>
    </location>
</feature>
<sequence>MSPRQRLLSLTAAALLGAPTLGLAQGSSGSSMMPQTTQTGPQQGPLSGTPGARAGANAGQATGQQIQGDNAGSPTAGGAAPDRQTPPNMRAQGQPAGPQSRSADSRDGTPAPNPPSAANTGTASPANAGSAPSGANTARSATAAGATTGALAVDSAALRNGRRASKLIGSSVYNENNESIGEVDDIIIPPGGSGPVAVISVGGFLGIGAKLVAVPYDRLQSAGSGNRWTLTGATKESLGSLPTFTYDNTAEKRG</sequence>
<feature type="signal peptide" evidence="2">
    <location>
        <begin position="1"/>
        <end position="24"/>
    </location>
</feature>
<dbReference type="Gene3D" id="2.30.30.240">
    <property type="entry name" value="PRC-barrel domain"/>
    <property type="match status" value="1"/>
</dbReference>
<protein>
    <submittedName>
        <fullName evidence="4">PRC-barrel domain-containing protein</fullName>
    </submittedName>
</protein>
<feature type="compositionally biased region" description="Low complexity" evidence="1">
    <location>
        <begin position="34"/>
        <end position="68"/>
    </location>
</feature>
<gene>
    <name evidence="4" type="ORF">Q7A36_19595</name>
</gene>
<comment type="caution">
    <text evidence="4">The sequence shown here is derived from an EMBL/GenBank/DDBJ whole genome shotgun (WGS) entry which is preliminary data.</text>
</comment>
<feature type="domain" description="PRC-barrel" evidence="3">
    <location>
        <begin position="162"/>
        <end position="221"/>
    </location>
</feature>
<keyword evidence="5" id="KW-1185">Reference proteome</keyword>
<dbReference type="Proteomes" id="UP001243009">
    <property type="component" value="Unassembled WGS sequence"/>
</dbReference>
<dbReference type="SUPFAM" id="SSF50346">
    <property type="entry name" value="PRC-barrel domain"/>
    <property type="match status" value="1"/>
</dbReference>
<name>A0ABT9E331_9PROT</name>
<evidence type="ECO:0000256" key="1">
    <source>
        <dbReference type="SAM" id="MobiDB-lite"/>
    </source>
</evidence>
<proteinExistence type="predicted"/>
<feature type="region of interest" description="Disordered" evidence="1">
    <location>
        <begin position="21"/>
        <end position="141"/>
    </location>
</feature>
<evidence type="ECO:0000313" key="4">
    <source>
        <dbReference type="EMBL" id="MDO9710566.1"/>
    </source>
</evidence>
<dbReference type="EMBL" id="JAUTWS010000019">
    <property type="protein sequence ID" value="MDO9710566.1"/>
    <property type="molecule type" value="Genomic_DNA"/>
</dbReference>
<evidence type="ECO:0000259" key="3">
    <source>
        <dbReference type="Pfam" id="PF05239"/>
    </source>
</evidence>
<accession>A0ABT9E331</accession>
<dbReference type="InterPro" id="IPR011033">
    <property type="entry name" value="PRC_barrel-like_sf"/>
</dbReference>
<dbReference type="InterPro" id="IPR027275">
    <property type="entry name" value="PRC-brl_dom"/>
</dbReference>
<dbReference type="PANTHER" id="PTHR36505:SF1">
    <property type="entry name" value="BLR1072 PROTEIN"/>
    <property type="match status" value="1"/>
</dbReference>